<dbReference type="InterPro" id="IPR000015">
    <property type="entry name" value="Fimb_usher"/>
</dbReference>
<sequence>MRLNSRQTKGARSRAYRRWLLAGCLVGATPLVAPLAALAAPVPYVLLAATQEPTSAPSAGAATPLGARRQLNPTGRDINLTVPLKEGDYYLGDMPLAISADGQLSMPSDRLLGLLAPLLDTSAIAALRSSLAGRGVVSPEALTAANMSMPYDPRQLELRINIPPELKAVRSLQVAPMDRTGVGAYVAPAEFSGYLNIRGSIDYVEQGFDEGFGDPTFLLDSAMRLKSVVFENEAVWQPGASNDFQRLGTRFVYDDVKNVLRWTAGDLQAVGRGFQSAPDMAGLSIFRSYSVLQPQTIARPRGRESFTLARPSDVSVILNNQLTRRLRLDPGRYNVRDFPFAQGANDVRLVIEDDTGRRETLQFNVFFDRSQLDPGLSEFGLFAGVKAPLLLDGPDYTEEWTISGFYRRGITDRVTLGVNGQADDTTVMAGFEGLFGTRIGTLGVDFALSHIDVYGSGYAAIFSFQRLFQFAGGRADALNLSFETRSREFGPVGTFIPDNRYNYEIGVGYSHAFSDAIYASFDGRYSAGRDEFPDASAYRVGVGYRLTSSLAVTANVMYDDVPGRRETSALISLSWQFSNNSSLRAEYDGREDRARIAYQTIHGQGVGSYNAFAEVSRSPDDSAFNGSVNYIANRAELGLSHFQAFEGPDNGRTSMRVGTSIGFADGAVSVGRPVYDSFAIVKGHKSLKGADVVVNPTPFGYSANSGALGTALETGLSAYAERTITVDAQGAPAGYDLGSGSFRMFPPYRAGYRLEVGSDYSITAIGRMVDSEGQPLSLVSGQAVEVAKSDKGGGEPITLFTNRVGRFGASGLRPGRWRLEMGTTPPTVYYLDVPASAEGFVKAGDLKPAASGG</sequence>
<comment type="caution">
    <text evidence="1">The sequence shown here is derived from an EMBL/GenBank/DDBJ whole genome shotgun (WGS) entry which is preliminary data.</text>
</comment>
<protein>
    <submittedName>
        <fullName evidence="1">Fimbrial biogenesis outer membrane usher protein</fullName>
    </submittedName>
</protein>
<reference evidence="1 2" key="1">
    <citation type="submission" date="2020-11" db="EMBL/GenBank/DDBJ databases">
        <title>genome sequence of strain KACC 18849.</title>
        <authorList>
            <person name="Gao J."/>
            <person name="Zhang X."/>
        </authorList>
    </citation>
    <scope>NUCLEOTIDE SEQUENCE [LARGE SCALE GENOMIC DNA]</scope>
    <source>
        <strain evidence="1 2">KACC 18849</strain>
    </source>
</reference>
<dbReference type="InterPro" id="IPR042186">
    <property type="entry name" value="FimD_plug_dom"/>
</dbReference>
<keyword evidence="2" id="KW-1185">Reference proteome</keyword>
<accession>A0ABS0T0E8</accession>
<name>A0ABS0T0E8_9CAUL</name>
<dbReference type="Proteomes" id="UP000639859">
    <property type="component" value="Unassembled WGS sequence"/>
</dbReference>
<evidence type="ECO:0000313" key="2">
    <source>
        <dbReference type="Proteomes" id="UP000639859"/>
    </source>
</evidence>
<organism evidence="1 2">
    <name type="scientific">Caulobacter hibisci</name>
    <dbReference type="NCBI Taxonomy" id="2035993"/>
    <lineage>
        <taxon>Bacteria</taxon>
        <taxon>Pseudomonadati</taxon>
        <taxon>Pseudomonadota</taxon>
        <taxon>Alphaproteobacteria</taxon>
        <taxon>Caulobacterales</taxon>
        <taxon>Caulobacteraceae</taxon>
        <taxon>Caulobacter</taxon>
    </lineage>
</organism>
<dbReference type="RefSeq" id="WP_198576241.1">
    <property type="nucleotide sequence ID" value="NZ_JADWOX010000007.1"/>
</dbReference>
<dbReference type="Gene3D" id="2.60.40.3110">
    <property type="match status" value="1"/>
</dbReference>
<dbReference type="Gene3D" id="2.60.40.2610">
    <property type="entry name" value="Outer membrane usher protein FimD, plug domain"/>
    <property type="match status" value="1"/>
</dbReference>
<dbReference type="EMBL" id="JADWOX010000007">
    <property type="protein sequence ID" value="MBI1684322.1"/>
    <property type="molecule type" value="Genomic_DNA"/>
</dbReference>
<dbReference type="PANTHER" id="PTHR30451:SF5">
    <property type="entry name" value="SLR0019 PROTEIN"/>
    <property type="match status" value="1"/>
</dbReference>
<dbReference type="SUPFAM" id="SSF56935">
    <property type="entry name" value="Porins"/>
    <property type="match status" value="1"/>
</dbReference>
<evidence type="ECO:0000313" key="1">
    <source>
        <dbReference type="EMBL" id="MBI1684322.1"/>
    </source>
</evidence>
<proteinExistence type="predicted"/>
<gene>
    <name evidence="1" type="ORF">I4Q42_11650</name>
</gene>
<dbReference type="PANTHER" id="PTHR30451">
    <property type="entry name" value="OUTER MEMBRANE USHER PROTEIN"/>
    <property type="match status" value="1"/>
</dbReference>